<dbReference type="InParanoid" id="F0VM27"/>
<feature type="coiled-coil region" evidence="1">
    <location>
        <begin position="1199"/>
        <end position="1226"/>
    </location>
</feature>
<feature type="compositionally biased region" description="Basic and acidic residues" evidence="2">
    <location>
        <begin position="1592"/>
        <end position="1607"/>
    </location>
</feature>
<dbReference type="OMA" id="RECTEIS"/>
<feature type="region of interest" description="Disordered" evidence="2">
    <location>
        <begin position="890"/>
        <end position="924"/>
    </location>
</feature>
<accession>F0VM27</accession>
<feature type="compositionally biased region" description="Polar residues" evidence="2">
    <location>
        <begin position="1004"/>
        <end position="1015"/>
    </location>
</feature>
<name>F0VM27_NEOCL</name>
<evidence type="ECO:0000313" key="4">
    <source>
        <dbReference type="Proteomes" id="UP000007494"/>
    </source>
</evidence>
<feature type="region of interest" description="Disordered" evidence="2">
    <location>
        <begin position="1492"/>
        <end position="1789"/>
    </location>
</feature>
<feature type="compositionally biased region" description="Polar residues" evidence="2">
    <location>
        <begin position="1626"/>
        <end position="1636"/>
    </location>
</feature>
<feature type="compositionally biased region" description="Basic and acidic residues" evidence="2">
    <location>
        <begin position="1743"/>
        <end position="1783"/>
    </location>
</feature>
<organism evidence="3 4">
    <name type="scientific">Neospora caninum (strain Liverpool)</name>
    <dbReference type="NCBI Taxonomy" id="572307"/>
    <lineage>
        <taxon>Eukaryota</taxon>
        <taxon>Sar</taxon>
        <taxon>Alveolata</taxon>
        <taxon>Apicomplexa</taxon>
        <taxon>Conoidasida</taxon>
        <taxon>Coccidia</taxon>
        <taxon>Eucoccidiorida</taxon>
        <taxon>Eimeriorina</taxon>
        <taxon>Sarcocystidae</taxon>
        <taxon>Neospora</taxon>
    </lineage>
</organism>
<dbReference type="RefSeq" id="XP_003884336.1">
    <property type="nucleotide sequence ID" value="XM_003884287.1"/>
</dbReference>
<feature type="compositionally biased region" description="Basic and acidic residues" evidence="2">
    <location>
        <begin position="1965"/>
        <end position="1975"/>
    </location>
</feature>
<feature type="compositionally biased region" description="Polar residues" evidence="2">
    <location>
        <begin position="1044"/>
        <end position="1053"/>
    </location>
</feature>
<feature type="compositionally biased region" description="Low complexity" evidence="2">
    <location>
        <begin position="980"/>
        <end position="993"/>
    </location>
</feature>
<protein>
    <submittedName>
        <fullName evidence="3">Uncharacterized protein</fullName>
    </submittedName>
</protein>
<feature type="compositionally biased region" description="Polar residues" evidence="2">
    <location>
        <begin position="915"/>
        <end position="924"/>
    </location>
</feature>
<keyword evidence="4" id="KW-1185">Reference proteome</keyword>
<evidence type="ECO:0000256" key="2">
    <source>
        <dbReference type="SAM" id="MobiDB-lite"/>
    </source>
</evidence>
<dbReference type="EMBL" id="FR823391">
    <property type="protein sequence ID" value="CBZ54305.1"/>
    <property type="molecule type" value="Genomic_DNA"/>
</dbReference>
<feature type="compositionally biased region" description="Basic and acidic residues" evidence="2">
    <location>
        <begin position="1648"/>
        <end position="1669"/>
    </location>
</feature>
<feature type="region of interest" description="Disordered" evidence="2">
    <location>
        <begin position="1"/>
        <end position="23"/>
    </location>
</feature>
<feature type="coiled-coil region" evidence="1">
    <location>
        <begin position="281"/>
        <end position="308"/>
    </location>
</feature>
<dbReference type="eggNOG" id="ENOG502QY9B">
    <property type="taxonomic scope" value="Eukaryota"/>
</dbReference>
<dbReference type="VEuPathDB" id="ToxoDB:NCLIV_047370"/>
<dbReference type="Proteomes" id="UP000007494">
    <property type="component" value="Chromosome X"/>
</dbReference>
<feature type="region of interest" description="Disordered" evidence="2">
    <location>
        <begin position="2042"/>
        <end position="2062"/>
    </location>
</feature>
<feature type="compositionally biased region" description="Polar residues" evidence="2">
    <location>
        <begin position="2050"/>
        <end position="2061"/>
    </location>
</feature>
<feature type="coiled-coil region" evidence="1">
    <location>
        <begin position="542"/>
        <end position="642"/>
    </location>
</feature>
<proteinExistence type="predicted"/>
<feature type="compositionally biased region" description="Acidic residues" evidence="2">
    <location>
        <begin position="1514"/>
        <end position="1532"/>
    </location>
</feature>
<feature type="compositionally biased region" description="Basic and acidic residues" evidence="2">
    <location>
        <begin position="1615"/>
        <end position="1625"/>
    </location>
</feature>
<feature type="compositionally biased region" description="Low complexity" evidence="2">
    <location>
        <begin position="13"/>
        <end position="23"/>
    </location>
</feature>
<feature type="region of interest" description="Disordered" evidence="2">
    <location>
        <begin position="1870"/>
        <end position="1980"/>
    </location>
</feature>
<sequence length="2085" mass="232711">MPESASCASYLGPSLSSPSSPFPSACANTASGLRRLPEPCREQLEHDLFMFARGTASGFPAPNAQRKSICHTADQFKVERDRRRASDRCLTSQKFERGDRRGEIACETEAPYLTHLQPTAGDFCPTASGPLDEAAYFAPYPVTSRGKGTDGKENEAEKFGMEDLADVGCCGWEETESDAQLGGLSDAGSVSTAAPTDTPAAFPGLVDGLRRQADDLNEGLDHLIETLLVATRSQLPEQEATESESSETAGAEEVALLHYQEALEKIQDARLKDRAKSDVHIAKLQSQLQQVQAERQKFQSTLAEKDALLRRLQAHVKVLRAARASKPAREAEPSEVDELFASLLNFEEEKGSLADEDVVTNLAQASQRLAQNVAAGLQGRKKKANTPTPADVLKTEFELKLQSLRSIKGSNAPALQEWLRVFVSSWKTLQTRLKSICIPEKPTEKLLQLAKEKIEKERALTFKALVQVQQECLRVFETPWRAEELARENKEKAATISFLSRDLEKTREDNTIIAAEMKRRGQLIAHLEDGVHVLSDNLGLCQEDLTTRLQQVLENRAQLTDTQAELEQTKAALKVTKKEAAKVESHLTEVLAEFRAAQLYARDLEAQLDERTNRLHGVQDDLDRFEKANAELADDLRETRIELTKTAIELHAEHLVASQERSSEISEWKERQRRIEDNLLEVLKKPGVKASSESSRGFPVRVQTPRARPTGAFSRLRSWRRSAARGRLSQIVSAVVRTGEVERRLKAGPERWGQAATPALRDAGPLENLDATWRSIMQTVKKVERQVHSVYSSRRSHTVFARELKSLDRLLEGLQPQYRRAQRAFEALKLRVSGKAAARFRQAELRSERRGLGERRANLDDAILESKMRLAGQKGDLAPRWEDTLPVKSARVQGRRKRLGKMKGLALASGHRGSRSSGDTQQADVDSAWDDVGDFGERDATFSSPSENATLKEAASWILAVPRTTAADFPLCLPSLPPQASVSGRGRAASASGYPRLQNKRLQRLSSTESNLSAESDSRAGMDRARRRRFRSVSPGLCRRQQNRGDSSSTQEEAAQMPHKEIQRLEEELKRAQEIIKEIEETLLVPQDYFKKMREVTEENIRLNLLVCSLRADIEHCKVERQDLESLQQVRVDYAQFQAETEKRIRDLEKKLKVEAAAARRNGPSDAVVGDAAAVLRKRLENLRIDHQLEIRTLRDMNALEVERMRQNYERELASLQQAIQSVKDNAEIEYKKKCKLQQLQQETAAEKMRCELETQLREAKLEYERELQEKQKGEVELLNKAEIAQQAALAEAQRDFNKKLKEVEKHYEDRLLEHQVHVVKERDGLIARFKAKIERLTAQLDEHKEARWKTREAQDQAEVERTRHLAELERQLRVETLEKEELREALERQTSRAESLMEELGTARREGASTSGRLADRGCQAEPTVRSRGTQVDDAVMEYIRECTEISEEAMQRDGASTARTKISDVLDERTGHHRARRLLRKEAAFLSPPPAEGLRGIRKEQGVKGRKASVLDVDDDTDATAEVAVEADDSGEQRIENKFSATAPSDGGGRKLPRSYTPLSGRENEESGKEADLFSKVAAVAFRAKAGSLDPRRPRASEADWKDEAGGGASGKTPREKGVEKSTQKGTEAASSRDASFWTPPAAPALDRDTRAPEERRLGSEQDEWSRPRSSPRSSAPGISASFAGKRSQALKVLLRCRGEPAGPECSSGPASETPEDEAFGSRNRRAKGEETRGQGGRVFPDPERARVRGDASAKDGRGTSAGRDELDNGRERGFEKERASKTMLHNLSDASVRRRLEEEDERRKVRAEAEDEILRLLKRAADSSAADLNREEASGSSLSELGTRLFRREDVRVFPASLDAELERLKERLRPGNSVLKAVRDRGASSQCSGGDNGSAMPRQRSRRPENLPSSAVAGADMGEAFRGSKSSCLAGPEKWRRQDREREAPQQWKGERSYEASPADGRPHPGGEERAPGTAFYEGVKSETAGRREKTVASSLSRTSSLLEALSATSHQIHIERSAVKYGLNHLLQRQEQSRWLPGFARSSRDSSGTQASSVSDQMKALESLETLSRHVRSGRFDAKQ</sequence>
<feature type="compositionally biased region" description="Low complexity" evidence="2">
    <location>
        <begin position="1670"/>
        <end position="1684"/>
    </location>
</feature>
<feature type="region of interest" description="Disordered" evidence="2">
    <location>
        <begin position="1388"/>
        <end position="1429"/>
    </location>
</feature>
<feature type="region of interest" description="Disordered" evidence="2">
    <location>
        <begin position="977"/>
        <end position="1060"/>
    </location>
</feature>
<feature type="compositionally biased region" description="Basic and acidic residues" evidence="2">
    <location>
        <begin position="1564"/>
        <end position="1575"/>
    </location>
</feature>
<keyword evidence="1" id="KW-0175">Coiled coil</keyword>
<gene>
    <name evidence="3" type="ORF">NCLIV_047370</name>
</gene>
<dbReference type="OrthoDB" id="330928at2759"/>
<evidence type="ECO:0000313" key="3">
    <source>
        <dbReference type="EMBL" id="CBZ54305.1"/>
    </source>
</evidence>
<dbReference type="GeneID" id="13442236"/>
<evidence type="ECO:0000256" key="1">
    <source>
        <dbReference type="SAM" id="Coils"/>
    </source>
</evidence>
<feature type="compositionally biased region" description="Basic and acidic residues" evidence="2">
    <location>
        <begin position="1937"/>
        <end position="1958"/>
    </location>
</feature>
<reference evidence="4" key="1">
    <citation type="journal article" date="2012" name="PLoS Pathog.">
        <title>Comparative genomics of the apicomplexan parasites Toxoplasma gondii and Neospora caninum: Coccidia differing in host range and transmission strategy.</title>
        <authorList>
            <person name="Reid A.J."/>
            <person name="Vermont S.J."/>
            <person name="Cotton J.A."/>
            <person name="Harris D."/>
            <person name="Hill-Cawthorne G.A."/>
            <person name="Konen-Waisman S."/>
            <person name="Latham S.M."/>
            <person name="Mourier T."/>
            <person name="Norton R."/>
            <person name="Quail M.A."/>
            <person name="Sanders M."/>
            <person name="Shanmugam D."/>
            <person name="Sohal A."/>
            <person name="Wasmuth J.D."/>
            <person name="Brunk B."/>
            <person name="Grigg M.E."/>
            <person name="Howard J.C."/>
            <person name="Parkinson J."/>
            <person name="Roos D.S."/>
            <person name="Trees A.J."/>
            <person name="Berriman M."/>
            <person name="Pain A."/>
            <person name="Wastling J.M."/>
        </authorList>
    </citation>
    <scope>NUCLEOTIDE SEQUENCE [LARGE SCALE GENOMIC DNA]</scope>
    <source>
        <strain evidence="4">Liverpool</strain>
    </source>
</reference>